<dbReference type="Proteomes" id="UP000793456">
    <property type="component" value="Chromosome II"/>
</dbReference>
<sequence length="922" mass="104469">MSFKATATENATSDIEEMKCVDFGRSVSACELSFKPAEGCVNMCGMCPSCVFAPAPPGSVQCLWRASDEFKRRFVTELLLRCRNTGVIESIQSVLGVKSWTLYTYARSRSPTSLQDYTRSSSSSARVGLDGRPLGLDMRGIWGWFNNSPDWVKTRYLCRLFSLCDSELLRMVANLTSVLLVRQKRGFLQFNVSSRSTNQDSEDPALMVVPGSLKSLSGVSRYRDFIGCLPVDLSKRILGLLDEHTLRRCQKVCRYWKHLAQETMEEMKFRKNFQDQIEAMMKKCSGVNIISPTYANIVEVPVPVNDDQKVDIHPSVQKIEPFEEAYAKLNTETVQMEERNVYCGAYFTTVLLDKEDPHRVMDYRGGSFMATGSKDRAVQLLYVGTKIDVLSVMKGHVGSIRAVLLCEDRDLVITASYDASIRCWCLKTDKCVMALYGHTGTVNCLDVHADRLVSGAKDCLIKVWSLHTGKHFEEFNFKHPSPVQCVKINVRTVYSSCDRGLVKVWDMESASLCRVIDAHRSSVKCLFLDKWHFLSGDSNGQVMAWSINCAAKRCLMTFNHPKEVKSLTLFYLRVVTGCMDGKIRIFNFLTGDCLREITAETETGRLLSLHFHDNSILVNTTSNVKRYQFAKVFWEYTESAEGVQDDVSEKSAASLRKLPRMAKVASPRETEDCKNKKPERAELLYCPRFLSMPAKCQAQARERCATQSVTLSEKATNERIKKRGLHHPLTRDSIVLRVNAIQKAQCADEVSINMEYNARLRDSWGPHTSQDNLKQCPQTQTHPQWHTHTGHLRRAKTCVPILKRPVSRNISNTIQGRAQPHSADTHRANKRASGSTTCPTERPRAPECMPVRSLPNPECHVKPSTSLPRISPVRPIREQEEFRLLTATQLEDCIRAQRNLVQSCEHKLSKKDKKQQKMSHVH</sequence>
<reference evidence="1" key="1">
    <citation type="submission" date="2018-11" db="EMBL/GenBank/DDBJ databases">
        <title>The sequence and de novo assembly of Larimichthys crocea genome using PacBio and Hi-C technologies.</title>
        <authorList>
            <person name="Xu P."/>
            <person name="Chen B."/>
            <person name="Zhou Z."/>
            <person name="Ke Q."/>
            <person name="Wu Y."/>
            <person name="Bai H."/>
            <person name="Pu F."/>
        </authorList>
    </citation>
    <scope>NUCLEOTIDE SEQUENCE</scope>
    <source>
        <tissue evidence="1">Muscle</tissue>
    </source>
</reference>
<keyword evidence="2" id="KW-1185">Reference proteome</keyword>
<comment type="caution">
    <text evidence="1">The sequence shown here is derived from an EMBL/GenBank/DDBJ whole genome shotgun (WGS) entry which is preliminary data.</text>
</comment>
<organism evidence="1 2">
    <name type="scientific">Larimichthys crocea</name>
    <name type="common">Large yellow croaker</name>
    <name type="synonym">Pseudosciaena crocea</name>
    <dbReference type="NCBI Taxonomy" id="215358"/>
    <lineage>
        <taxon>Eukaryota</taxon>
        <taxon>Metazoa</taxon>
        <taxon>Chordata</taxon>
        <taxon>Craniata</taxon>
        <taxon>Vertebrata</taxon>
        <taxon>Euteleostomi</taxon>
        <taxon>Actinopterygii</taxon>
        <taxon>Neopterygii</taxon>
        <taxon>Teleostei</taxon>
        <taxon>Neoteleostei</taxon>
        <taxon>Acanthomorphata</taxon>
        <taxon>Eupercaria</taxon>
        <taxon>Sciaenidae</taxon>
        <taxon>Larimichthys</taxon>
    </lineage>
</organism>
<accession>A0ACD3RR03</accession>
<dbReference type="EMBL" id="CM011675">
    <property type="protein sequence ID" value="TMS21870.1"/>
    <property type="molecule type" value="Genomic_DNA"/>
</dbReference>
<evidence type="ECO:0000313" key="1">
    <source>
        <dbReference type="EMBL" id="TMS21870.1"/>
    </source>
</evidence>
<proteinExistence type="predicted"/>
<protein>
    <submittedName>
        <fullName evidence="1">Uncharacterized protein</fullName>
    </submittedName>
</protein>
<name>A0ACD3RR03_LARCR</name>
<gene>
    <name evidence="1" type="ORF">E3U43_012135</name>
</gene>
<evidence type="ECO:0000313" key="2">
    <source>
        <dbReference type="Proteomes" id="UP000793456"/>
    </source>
</evidence>